<proteinExistence type="predicted"/>
<name>A0AAD1U7D2_EUPCR</name>
<sequence length="324" mass="36446">MDRLLKKIEHKNLTRALMRNKSSIIGRQQTHQNEHLSRNKVRNSLSKNSLSVSTKLNYLKAIDDINKSKNEDFSQALTLLNHKLNYLDDKNKVPKKAVSKKLKIIKLKKRSPKEKTMNIESSKTIICATNDIKNDSSTMLPNLVNLLNPSTKKVAKVKKLRKVRLSQINNESSTPSLLPRLSVSSQSGISMASSQYESAKNISLLADKKEITKSLFAKPAFNSDSDPSSEEGDVAPKNSLGKPKWLEISQETLESHHNSSFNGTCWIKDSKIFKEAIRHKMTQLSKLRPASRNNICSLKPKNATMNQNRSMFLGPKRALAVAKN</sequence>
<reference evidence="2" key="1">
    <citation type="submission" date="2023-07" db="EMBL/GenBank/DDBJ databases">
        <authorList>
            <consortium name="AG Swart"/>
            <person name="Singh M."/>
            <person name="Singh A."/>
            <person name="Seah K."/>
            <person name="Emmerich C."/>
        </authorList>
    </citation>
    <scope>NUCLEOTIDE SEQUENCE</scope>
    <source>
        <strain evidence="2">DP1</strain>
    </source>
</reference>
<keyword evidence="3" id="KW-1185">Reference proteome</keyword>
<protein>
    <submittedName>
        <fullName evidence="2">Uncharacterized protein</fullName>
    </submittedName>
</protein>
<dbReference type="EMBL" id="CAMPGE010002701">
    <property type="protein sequence ID" value="CAI2361511.1"/>
    <property type="molecule type" value="Genomic_DNA"/>
</dbReference>
<dbReference type="AlphaFoldDB" id="A0AAD1U7D2"/>
<dbReference type="Proteomes" id="UP001295684">
    <property type="component" value="Unassembled WGS sequence"/>
</dbReference>
<evidence type="ECO:0000313" key="2">
    <source>
        <dbReference type="EMBL" id="CAI2361511.1"/>
    </source>
</evidence>
<evidence type="ECO:0000313" key="3">
    <source>
        <dbReference type="Proteomes" id="UP001295684"/>
    </source>
</evidence>
<evidence type="ECO:0000256" key="1">
    <source>
        <dbReference type="SAM" id="MobiDB-lite"/>
    </source>
</evidence>
<feature type="region of interest" description="Disordered" evidence="1">
    <location>
        <begin position="219"/>
        <end position="241"/>
    </location>
</feature>
<comment type="caution">
    <text evidence="2">The sequence shown here is derived from an EMBL/GenBank/DDBJ whole genome shotgun (WGS) entry which is preliminary data.</text>
</comment>
<gene>
    <name evidence="2" type="ORF">ECRASSUSDP1_LOCUS2822</name>
</gene>
<accession>A0AAD1U7D2</accession>
<organism evidence="2 3">
    <name type="scientific">Euplotes crassus</name>
    <dbReference type="NCBI Taxonomy" id="5936"/>
    <lineage>
        <taxon>Eukaryota</taxon>
        <taxon>Sar</taxon>
        <taxon>Alveolata</taxon>
        <taxon>Ciliophora</taxon>
        <taxon>Intramacronucleata</taxon>
        <taxon>Spirotrichea</taxon>
        <taxon>Hypotrichia</taxon>
        <taxon>Euplotida</taxon>
        <taxon>Euplotidae</taxon>
        <taxon>Moneuplotes</taxon>
    </lineage>
</organism>
<feature type="region of interest" description="Disordered" evidence="1">
    <location>
        <begin position="25"/>
        <end position="46"/>
    </location>
</feature>